<evidence type="ECO:0000313" key="1">
    <source>
        <dbReference type="EMBL" id="RAP71087.1"/>
    </source>
</evidence>
<organism evidence="1 2">
    <name type="scientific">Candidatus Erwinia dacicola</name>
    <dbReference type="NCBI Taxonomy" id="252393"/>
    <lineage>
        <taxon>Bacteria</taxon>
        <taxon>Pseudomonadati</taxon>
        <taxon>Pseudomonadota</taxon>
        <taxon>Gammaproteobacteria</taxon>
        <taxon>Enterobacterales</taxon>
        <taxon>Erwiniaceae</taxon>
        <taxon>Erwinia</taxon>
    </lineage>
</organism>
<name>A0A328TKD7_9GAMM</name>
<accession>A0A328TKD7</accession>
<dbReference type="AlphaFoldDB" id="A0A328TKD7"/>
<reference evidence="1" key="1">
    <citation type="submission" date="2018-04" db="EMBL/GenBank/DDBJ databases">
        <title>Genomes of the Obligate Erwinia dacicola and Facultative Enterobacter sp. OLF Endosymbionts of the Olive Fruit fly, Bactrocera oleae.</title>
        <authorList>
            <person name="Estes A.M."/>
            <person name="Hearn D.J."/>
            <person name="Agarwal S."/>
            <person name="Pierson E.A."/>
            <person name="Dunning-Hotopp J.C."/>
        </authorList>
    </citation>
    <scope>NUCLEOTIDE SEQUENCE [LARGE SCALE GENOMIC DNA]</scope>
    <source>
        <strain evidence="1">Oroville</strain>
    </source>
</reference>
<dbReference type="Proteomes" id="UP000244334">
    <property type="component" value="Unassembled WGS sequence"/>
</dbReference>
<proteinExistence type="predicted"/>
<dbReference type="EMBL" id="LJAM02000204">
    <property type="protein sequence ID" value="RAP71087.1"/>
    <property type="molecule type" value="Genomic_DNA"/>
</dbReference>
<feature type="non-terminal residue" evidence="1">
    <location>
        <position position="31"/>
    </location>
</feature>
<evidence type="ECO:0000313" key="2">
    <source>
        <dbReference type="Proteomes" id="UP000244334"/>
    </source>
</evidence>
<protein>
    <submittedName>
        <fullName evidence="1">Uncharacterized protein</fullName>
    </submittedName>
</protein>
<keyword evidence="2" id="KW-1185">Reference proteome</keyword>
<sequence>MNQIAFKSVSNNFRGYKRCWIGCFTMRISPK</sequence>
<gene>
    <name evidence="1" type="ORF">ACZ87_02106</name>
</gene>
<comment type="caution">
    <text evidence="1">The sequence shown here is derived from an EMBL/GenBank/DDBJ whole genome shotgun (WGS) entry which is preliminary data.</text>
</comment>